<feature type="compositionally biased region" description="Acidic residues" evidence="1">
    <location>
        <begin position="52"/>
        <end position="62"/>
    </location>
</feature>
<name>A0A5B7F971_PORTR</name>
<accession>A0A5B7F971</accession>
<evidence type="ECO:0000256" key="1">
    <source>
        <dbReference type="SAM" id="MobiDB-lite"/>
    </source>
</evidence>
<proteinExistence type="predicted"/>
<evidence type="ECO:0000313" key="3">
    <source>
        <dbReference type="Proteomes" id="UP000324222"/>
    </source>
</evidence>
<comment type="caution">
    <text evidence="2">The sequence shown here is derived from an EMBL/GenBank/DDBJ whole genome shotgun (WGS) entry which is preliminary data.</text>
</comment>
<gene>
    <name evidence="2" type="ORF">E2C01_035229</name>
</gene>
<dbReference type="AlphaFoldDB" id="A0A5B7F971"/>
<evidence type="ECO:0000313" key="2">
    <source>
        <dbReference type="EMBL" id="MPC41628.1"/>
    </source>
</evidence>
<dbReference type="EMBL" id="VSRR010005132">
    <property type="protein sequence ID" value="MPC41628.1"/>
    <property type="molecule type" value="Genomic_DNA"/>
</dbReference>
<reference evidence="2 3" key="1">
    <citation type="submission" date="2019-05" db="EMBL/GenBank/DDBJ databases">
        <title>Another draft genome of Portunus trituberculatus and its Hox gene families provides insights of decapod evolution.</title>
        <authorList>
            <person name="Jeong J.-H."/>
            <person name="Song I."/>
            <person name="Kim S."/>
            <person name="Choi T."/>
            <person name="Kim D."/>
            <person name="Ryu S."/>
            <person name="Kim W."/>
        </authorList>
    </citation>
    <scope>NUCLEOTIDE SEQUENCE [LARGE SCALE GENOMIC DNA]</scope>
    <source>
        <tissue evidence="2">Muscle</tissue>
    </source>
</reference>
<sequence>MTLSKGARPTKPQVIESRLQVRSVHECVGTGGTCTSSRRHRDLAACPAPHQEEEEKEDMYSV</sequence>
<dbReference type="Proteomes" id="UP000324222">
    <property type="component" value="Unassembled WGS sequence"/>
</dbReference>
<protein>
    <submittedName>
        <fullName evidence="2">Uncharacterized protein</fullName>
    </submittedName>
</protein>
<keyword evidence="3" id="KW-1185">Reference proteome</keyword>
<feature type="region of interest" description="Disordered" evidence="1">
    <location>
        <begin position="29"/>
        <end position="62"/>
    </location>
</feature>
<organism evidence="2 3">
    <name type="scientific">Portunus trituberculatus</name>
    <name type="common">Swimming crab</name>
    <name type="synonym">Neptunus trituberculatus</name>
    <dbReference type="NCBI Taxonomy" id="210409"/>
    <lineage>
        <taxon>Eukaryota</taxon>
        <taxon>Metazoa</taxon>
        <taxon>Ecdysozoa</taxon>
        <taxon>Arthropoda</taxon>
        <taxon>Crustacea</taxon>
        <taxon>Multicrustacea</taxon>
        <taxon>Malacostraca</taxon>
        <taxon>Eumalacostraca</taxon>
        <taxon>Eucarida</taxon>
        <taxon>Decapoda</taxon>
        <taxon>Pleocyemata</taxon>
        <taxon>Brachyura</taxon>
        <taxon>Eubrachyura</taxon>
        <taxon>Portunoidea</taxon>
        <taxon>Portunidae</taxon>
        <taxon>Portuninae</taxon>
        <taxon>Portunus</taxon>
    </lineage>
</organism>